<dbReference type="Proteomes" id="UP001595947">
    <property type="component" value="Unassembled WGS sequence"/>
</dbReference>
<comment type="similarity">
    <text evidence="2">Belongs to the autoinducer-2 exporter (AI-2E) (TC 2.A.86) family.</text>
</comment>
<keyword evidence="3 6" id="KW-0812">Transmembrane</keyword>
<evidence type="ECO:0000256" key="1">
    <source>
        <dbReference type="ARBA" id="ARBA00004141"/>
    </source>
</evidence>
<feature type="transmembrane region" description="Helical" evidence="6">
    <location>
        <begin position="157"/>
        <end position="175"/>
    </location>
</feature>
<feature type="transmembrane region" description="Helical" evidence="6">
    <location>
        <begin position="292"/>
        <end position="313"/>
    </location>
</feature>
<evidence type="ECO:0000256" key="3">
    <source>
        <dbReference type="ARBA" id="ARBA00022692"/>
    </source>
</evidence>
<proteinExistence type="inferred from homology"/>
<dbReference type="EMBL" id="JBHSIV010000016">
    <property type="protein sequence ID" value="MFC5063757.1"/>
    <property type="molecule type" value="Genomic_DNA"/>
</dbReference>
<comment type="caution">
    <text evidence="7">The sequence shown here is derived from an EMBL/GenBank/DDBJ whole genome shotgun (WGS) entry which is preliminary data.</text>
</comment>
<feature type="transmembrane region" description="Helical" evidence="6">
    <location>
        <begin position="64"/>
        <end position="83"/>
    </location>
</feature>
<feature type="transmembrane region" description="Helical" evidence="6">
    <location>
        <begin position="333"/>
        <end position="359"/>
    </location>
</feature>
<dbReference type="RefSeq" id="WP_378037102.1">
    <property type="nucleotide sequence ID" value="NZ_JBHSIV010000016.1"/>
</dbReference>
<evidence type="ECO:0000256" key="6">
    <source>
        <dbReference type="SAM" id="Phobius"/>
    </source>
</evidence>
<name>A0ABV9YPS8_9PSEU</name>
<accession>A0ABV9YPS8</accession>
<keyword evidence="8" id="KW-1185">Reference proteome</keyword>
<dbReference type="PANTHER" id="PTHR21716:SF64">
    <property type="entry name" value="AI-2 TRANSPORT PROTEIN TQSA"/>
    <property type="match status" value="1"/>
</dbReference>
<dbReference type="PANTHER" id="PTHR21716">
    <property type="entry name" value="TRANSMEMBRANE PROTEIN"/>
    <property type="match status" value="1"/>
</dbReference>
<feature type="transmembrane region" description="Helical" evidence="6">
    <location>
        <begin position="40"/>
        <end position="58"/>
    </location>
</feature>
<feature type="transmembrane region" description="Helical" evidence="6">
    <location>
        <begin position="258"/>
        <end position="280"/>
    </location>
</feature>
<evidence type="ECO:0000256" key="4">
    <source>
        <dbReference type="ARBA" id="ARBA00022989"/>
    </source>
</evidence>
<gene>
    <name evidence="7" type="ORF">ACFPBZ_16175</name>
</gene>
<evidence type="ECO:0000313" key="8">
    <source>
        <dbReference type="Proteomes" id="UP001595947"/>
    </source>
</evidence>
<feature type="transmembrane region" description="Helical" evidence="6">
    <location>
        <begin position="230"/>
        <end position="252"/>
    </location>
</feature>
<sequence length="395" mass="40297">MSSPANGAAPADGPAEIARVGAGETLPGARNGAAPPGGGFPRGLTLLLGVAAAVIVVAGMRATAWLIGPLFLALIIVIAAHPVQGWLRRRGWPVWAATLALILVVYAALLALAVVLLVSVGQLATVLPQYGAQFDALLVSVQQTLVGLGVGPEQIRAATAGISVGSVVGAVGGIVSGLSGLLSVVVLILALLLFFIADAATFGDRLDSIAADRPHIVGALESFARGTRSYLVVTAVFGAIVAVLDVAALAVIGVPLAVLWGVLAFITNFIPNIGFVFGLVPPAILALLSGGWPMFVTVVVVYCLLNVVIQSLIQPRYTGKSVGLSATVTFVTLLFWAWVLGPLGALLALPMTLLAKALLVDIDPRARWAEALLRTDAKEAATTPAPGDTAVPVLP</sequence>
<dbReference type="Pfam" id="PF01594">
    <property type="entry name" value="AI-2E_transport"/>
    <property type="match status" value="1"/>
</dbReference>
<protein>
    <submittedName>
        <fullName evidence="7">AI-2E family transporter</fullName>
    </submittedName>
</protein>
<evidence type="ECO:0000313" key="7">
    <source>
        <dbReference type="EMBL" id="MFC5063757.1"/>
    </source>
</evidence>
<keyword evidence="5 6" id="KW-0472">Membrane</keyword>
<evidence type="ECO:0000256" key="2">
    <source>
        <dbReference type="ARBA" id="ARBA00009773"/>
    </source>
</evidence>
<evidence type="ECO:0000256" key="5">
    <source>
        <dbReference type="ARBA" id="ARBA00023136"/>
    </source>
</evidence>
<organism evidence="7 8">
    <name type="scientific">Actinomycetospora atypica</name>
    <dbReference type="NCBI Taxonomy" id="1290095"/>
    <lineage>
        <taxon>Bacteria</taxon>
        <taxon>Bacillati</taxon>
        <taxon>Actinomycetota</taxon>
        <taxon>Actinomycetes</taxon>
        <taxon>Pseudonocardiales</taxon>
        <taxon>Pseudonocardiaceae</taxon>
        <taxon>Actinomycetospora</taxon>
    </lineage>
</organism>
<comment type="subcellular location">
    <subcellularLocation>
        <location evidence="1">Membrane</location>
        <topology evidence="1">Multi-pass membrane protein</topology>
    </subcellularLocation>
</comment>
<reference evidence="8" key="1">
    <citation type="journal article" date="2019" name="Int. J. Syst. Evol. Microbiol.">
        <title>The Global Catalogue of Microorganisms (GCM) 10K type strain sequencing project: providing services to taxonomists for standard genome sequencing and annotation.</title>
        <authorList>
            <consortium name="The Broad Institute Genomics Platform"/>
            <consortium name="The Broad Institute Genome Sequencing Center for Infectious Disease"/>
            <person name="Wu L."/>
            <person name="Ma J."/>
        </authorList>
    </citation>
    <scope>NUCLEOTIDE SEQUENCE [LARGE SCALE GENOMIC DNA]</scope>
    <source>
        <strain evidence="8">CGMCC 4.7093</strain>
    </source>
</reference>
<keyword evidence="4 6" id="KW-1133">Transmembrane helix</keyword>
<feature type="transmembrane region" description="Helical" evidence="6">
    <location>
        <begin position="95"/>
        <end position="118"/>
    </location>
</feature>
<dbReference type="InterPro" id="IPR002549">
    <property type="entry name" value="AI-2E-like"/>
</dbReference>